<sequence length="202" mass="22364">MTKAPIHIADYSPAWASAFDDLAAVYQAHLGDWLTAIQHVGSTSVPGLAAKSVLDIDLVIADRNDLDPVIDRLSRLGYVYRGDQGITDRAAFKRRSDQTPIDGSARTWPAHHLYVCPADSLSLRNHLTLRDWLRQHPDEASAYGKLKKELARKHPYDMDAYIEGKTPFITGILKAAGFADIAIQTITRENRATPTLSSSVRD</sequence>
<dbReference type="AlphaFoldDB" id="I0KB45"/>
<dbReference type="Gene3D" id="3.30.460.10">
    <property type="entry name" value="Beta Polymerase, domain 2"/>
    <property type="match status" value="1"/>
</dbReference>
<keyword evidence="2" id="KW-1185">Reference proteome</keyword>
<dbReference type="InterPro" id="IPR043519">
    <property type="entry name" value="NT_sf"/>
</dbReference>
<dbReference type="SUPFAM" id="SSF81301">
    <property type="entry name" value="Nucleotidyltransferase"/>
    <property type="match status" value="1"/>
</dbReference>
<evidence type="ECO:0000313" key="2">
    <source>
        <dbReference type="Proteomes" id="UP000011058"/>
    </source>
</evidence>
<reference evidence="1 2" key="1">
    <citation type="journal article" date="2012" name="J. Bacteriol.">
        <title>Genome Sequence of Fibrella aestuarina BUZ 2T, a Filamentous Marine Bacterium.</title>
        <authorList>
            <person name="Filippini M."/>
            <person name="Qi W."/>
            <person name="Blom J."/>
            <person name="Goesmann A."/>
            <person name="Smits T.H."/>
            <person name="Bagheri H.C."/>
        </authorList>
    </citation>
    <scope>NUCLEOTIDE SEQUENCE [LARGE SCALE GENOMIC DNA]</scope>
    <source>
        <strain evidence="2">BUZ 2T</strain>
    </source>
</reference>
<dbReference type="KEGG" id="fae:FAES_3340"/>
<dbReference type="RefSeq" id="WP_015332447.1">
    <property type="nucleotide sequence ID" value="NC_020054.1"/>
</dbReference>
<accession>I0KB45</accession>
<dbReference type="eggNOG" id="COG2320">
    <property type="taxonomic scope" value="Bacteria"/>
</dbReference>
<dbReference type="HOGENOM" id="CLU_086407_2_1_10"/>
<dbReference type="PANTHER" id="PTHR34822">
    <property type="entry name" value="GRPB DOMAIN PROTEIN (AFU_ORTHOLOGUE AFUA_1G01530)"/>
    <property type="match status" value="1"/>
</dbReference>
<evidence type="ECO:0000313" key="1">
    <source>
        <dbReference type="EMBL" id="CCH01348.1"/>
    </source>
</evidence>
<dbReference type="EMBL" id="HE796683">
    <property type="protein sequence ID" value="CCH01348.1"/>
    <property type="molecule type" value="Genomic_DNA"/>
</dbReference>
<organism evidence="1 2">
    <name type="scientific">Fibrella aestuarina BUZ 2</name>
    <dbReference type="NCBI Taxonomy" id="1166018"/>
    <lineage>
        <taxon>Bacteria</taxon>
        <taxon>Pseudomonadati</taxon>
        <taxon>Bacteroidota</taxon>
        <taxon>Cytophagia</taxon>
        <taxon>Cytophagales</taxon>
        <taxon>Spirosomataceae</taxon>
        <taxon>Fibrella</taxon>
    </lineage>
</organism>
<dbReference type="STRING" id="1166018.FAES_3340"/>
<proteinExistence type="predicted"/>
<name>I0KB45_9BACT</name>
<protein>
    <submittedName>
        <fullName evidence="1">UPF0157 protein</fullName>
    </submittedName>
</protein>
<dbReference type="InterPro" id="IPR007344">
    <property type="entry name" value="GrpB/CoaE"/>
</dbReference>
<dbReference type="OrthoDB" id="9799092at2"/>
<dbReference type="PANTHER" id="PTHR34822:SF1">
    <property type="entry name" value="GRPB FAMILY PROTEIN"/>
    <property type="match status" value="1"/>
</dbReference>
<dbReference type="Proteomes" id="UP000011058">
    <property type="component" value="Chromosome"/>
</dbReference>
<dbReference type="Pfam" id="PF04229">
    <property type="entry name" value="GrpB"/>
    <property type="match status" value="1"/>
</dbReference>
<gene>
    <name evidence="1" type="ORF">FAES_3340</name>
</gene>